<dbReference type="Proteomes" id="UP000234681">
    <property type="component" value="Chromosome 11"/>
</dbReference>
<evidence type="ECO:0000313" key="1">
    <source>
        <dbReference type="EMBL" id="EDL77840.1"/>
    </source>
</evidence>
<accession>A6JSR7</accession>
<dbReference type="AlphaFoldDB" id="A6JSR7"/>
<name>A6JSR7_RAT</name>
<protein>
    <submittedName>
        <fullName evidence="1">RCG36669</fullName>
    </submittedName>
</protein>
<reference evidence="1 2" key="1">
    <citation type="submission" date="2005-09" db="EMBL/GenBank/DDBJ databases">
        <authorList>
            <person name="Mural R.J."/>
            <person name="Li P.W."/>
            <person name="Adams M.D."/>
            <person name="Amanatides P.G."/>
            <person name="Baden-Tillson H."/>
            <person name="Barnstead M."/>
            <person name="Chin S.H."/>
            <person name="Dew I."/>
            <person name="Evans C.A."/>
            <person name="Ferriera S."/>
            <person name="Flanigan M."/>
            <person name="Fosler C."/>
            <person name="Glodek A."/>
            <person name="Gu Z."/>
            <person name="Holt R.A."/>
            <person name="Jennings D."/>
            <person name="Kraft C.L."/>
            <person name="Lu F."/>
            <person name="Nguyen T."/>
            <person name="Nusskern D.R."/>
            <person name="Pfannkoch C.M."/>
            <person name="Sitter C."/>
            <person name="Sutton G.G."/>
            <person name="Venter J.C."/>
            <person name="Wang Z."/>
            <person name="Woodage T."/>
            <person name="Zheng X.H."/>
            <person name="Zhong F."/>
        </authorList>
    </citation>
    <scope>NUCLEOTIDE SEQUENCE [LARGE SCALE GENOMIC DNA]</scope>
    <source>
        <strain>BN</strain>
        <strain evidence="2">Sprague-Dawley</strain>
    </source>
</reference>
<proteinExistence type="predicted"/>
<gene>
    <name evidence="1" type="ORF">rCG_36669</name>
</gene>
<organism evidence="1 2">
    <name type="scientific">Rattus norvegicus</name>
    <name type="common">Rat</name>
    <dbReference type="NCBI Taxonomy" id="10116"/>
    <lineage>
        <taxon>Eukaryota</taxon>
        <taxon>Metazoa</taxon>
        <taxon>Chordata</taxon>
        <taxon>Craniata</taxon>
        <taxon>Vertebrata</taxon>
        <taxon>Euteleostomi</taxon>
        <taxon>Mammalia</taxon>
        <taxon>Eutheria</taxon>
        <taxon>Euarchontoglires</taxon>
        <taxon>Glires</taxon>
        <taxon>Rodentia</taxon>
        <taxon>Myomorpha</taxon>
        <taxon>Muroidea</taxon>
        <taxon>Muridae</taxon>
        <taxon>Murinae</taxon>
        <taxon>Rattus</taxon>
    </lineage>
</organism>
<dbReference type="EMBL" id="CH473999">
    <property type="protein sequence ID" value="EDL77840.1"/>
    <property type="molecule type" value="Genomic_DNA"/>
</dbReference>
<sequence>MLTLESGTIRGCDSFGVDMALLE</sequence>
<evidence type="ECO:0000313" key="2">
    <source>
        <dbReference type="Proteomes" id="UP000234681"/>
    </source>
</evidence>